<comment type="cofactor">
    <cofactor evidence="2">
        <name>Mg(2+)</name>
        <dbReference type="ChEBI" id="CHEBI:18420"/>
    </cofactor>
</comment>
<evidence type="ECO:0000313" key="9">
    <source>
        <dbReference type="EMBL" id="CAI8772653.1"/>
    </source>
</evidence>
<proteinExistence type="inferred from homology"/>
<evidence type="ECO:0000256" key="5">
    <source>
        <dbReference type="ARBA" id="ARBA00022801"/>
    </source>
</evidence>
<dbReference type="EMBL" id="OX458332">
    <property type="protein sequence ID" value="CAI8772653.1"/>
    <property type="molecule type" value="Genomic_DNA"/>
</dbReference>
<organism evidence="9 10">
    <name type="scientific">Methylococcus capsulatus</name>
    <dbReference type="NCBI Taxonomy" id="414"/>
    <lineage>
        <taxon>Bacteria</taxon>
        <taxon>Pseudomonadati</taxon>
        <taxon>Pseudomonadota</taxon>
        <taxon>Gammaproteobacteria</taxon>
        <taxon>Methylococcales</taxon>
        <taxon>Methylococcaceae</taxon>
        <taxon>Methylococcus</taxon>
    </lineage>
</organism>
<dbReference type="GeneID" id="88222674"/>
<dbReference type="PANTHER" id="PTHR11839">
    <property type="entry name" value="UDP/ADP-SUGAR PYROPHOSPHATASE"/>
    <property type="match status" value="1"/>
</dbReference>
<protein>
    <recommendedName>
        <fullName evidence="4">GDP-mannose pyrophosphatase</fullName>
    </recommendedName>
    <alternativeName>
        <fullName evidence="6">GDP-mannose hydrolase</fullName>
    </alternativeName>
    <alternativeName>
        <fullName evidence="7">GDPMK</fullName>
    </alternativeName>
</protein>
<dbReference type="Gene3D" id="3.90.79.10">
    <property type="entry name" value="Nucleoside Triphosphate Pyrophosphohydrolase"/>
    <property type="match status" value="1"/>
</dbReference>
<dbReference type="GO" id="GO:0006753">
    <property type="term" value="P:nucleoside phosphate metabolic process"/>
    <property type="evidence" value="ECO:0007669"/>
    <property type="project" value="TreeGrafter"/>
</dbReference>
<dbReference type="RefSeq" id="WP_010959694.1">
    <property type="nucleotide sequence ID" value="NZ_CP079096.1"/>
</dbReference>
<sequence length="189" mass="21147">MAEPNPWRLLSRREIYDNPWIHVDEDRVVNPGGGISLYGRIHFKNRAIGIIPLDGRGNTWLIGQYRYVPDAWSWEIPMGGSPEGEPILESARRELKEETGLSAASWTLLMRLHTSNSVTDEEGFVFVAEDLEEGEPEFEETEDLRIWKLPLADAVAMVISGEITDAISVAGLLRLALERASNQVGSGFK</sequence>
<name>A0AA35UAY8_METCP</name>
<evidence type="ECO:0000256" key="1">
    <source>
        <dbReference type="ARBA" id="ARBA00000847"/>
    </source>
</evidence>
<evidence type="ECO:0000256" key="4">
    <source>
        <dbReference type="ARBA" id="ARBA00016377"/>
    </source>
</evidence>
<dbReference type="InterPro" id="IPR015797">
    <property type="entry name" value="NUDIX_hydrolase-like_dom_sf"/>
</dbReference>
<evidence type="ECO:0000259" key="8">
    <source>
        <dbReference type="PROSITE" id="PS51462"/>
    </source>
</evidence>
<evidence type="ECO:0000256" key="6">
    <source>
        <dbReference type="ARBA" id="ARBA00032162"/>
    </source>
</evidence>
<dbReference type="GO" id="GO:0019693">
    <property type="term" value="P:ribose phosphate metabolic process"/>
    <property type="evidence" value="ECO:0007669"/>
    <property type="project" value="TreeGrafter"/>
</dbReference>
<evidence type="ECO:0000256" key="2">
    <source>
        <dbReference type="ARBA" id="ARBA00001946"/>
    </source>
</evidence>
<dbReference type="InterPro" id="IPR000086">
    <property type="entry name" value="NUDIX_hydrolase_dom"/>
</dbReference>
<comment type="catalytic activity">
    <reaction evidence="1">
        <text>GDP-alpha-D-mannose + H2O = alpha-D-mannose 1-phosphate + GMP + 2 H(+)</text>
        <dbReference type="Rhea" id="RHEA:27978"/>
        <dbReference type="ChEBI" id="CHEBI:15377"/>
        <dbReference type="ChEBI" id="CHEBI:15378"/>
        <dbReference type="ChEBI" id="CHEBI:57527"/>
        <dbReference type="ChEBI" id="CHEBI:58115"/>
        <dbReference type="ChEBI" id="CHEBI:58409"/>
    </reaction>
</comment>
<dbReference type="Proteomes" id="UP001158598">
    <property type="component" value="Chromosome"/>
</dbReference>
<evidence type="ECO:0000313" key="10">
    <source>
        <dbReference type="Proteomes" id="UP001158598"/>
    </source>
</evidence>
<feature type="domain" description="Nudix hydrolase" evidence="8">
    <location>
        <begin position="43"/>
        <end position="171"/>
    </location>
</feature>
<evidence type="ECO:0000256" key="3">
    <source>
        <dbReference type="ARBA" id="ARBA00007275"/>
    </source>
</evidence>
<dbReference type="AlphaFoldDB" id="A0AA35UAY8"/>
<keyword evidence="5 9" id="KW-0378">Hydrolase</keyword>
<dbReference type="GO" id="GO:0005829">
    <property type="term" value="C:cytosol"/>
    <property type="evidence" value="ECO:0007669"/>
    <property type="project" value="TreeGrafter"/>
</dbReference>
<reference evidence="9" key="1">
    <citation type="submission" date="2023-03" db="EMBL/GenBank/DDBJ databases">
        <authorList>
            <person name="Pearce D."/>
        </authorList>
    </citation>
    <scope>NUCLEOTIDE SEQUENCE</scope>
    <source>
        <strain evidence="9">Mc</strain>
    </source>
</reference>
<evidence type="ECO:0000256" key="7">
    <source>
        <dbReference type="ARBA" id="ARBA00032272"/>
    </source>
</evidence>
<comment type="similarity">
    <text evidence="3">Belongs to the Nudix hydrolase family. NudK subfamily.</text>
</comment>
<dbReference type="OMA" id="DYQVHPG"/>
<dbReference type="CDD" id="cd24161">
    <property type="entry name" value="NUDIX_ADPRase_Ndx2"/>
    <property type="match status" value="1"/>
</dbReference>
<gene>
    <name evidence="9" type="ORF">MCNOR_1049</name>
</gene>
<accession>A0AA35UAY8</accession>
<dbReference type="PANTHER" id="PTHR11839:SF18">
    <property type="entry name" value="NUDIX HYDROLASE DOMAIN-CONTAINING PROTEIN"/>
    <property type="match status" value="1"/>
</dbReference>
<dbReference type="GO" id="GO:0016787">
    <property type="term" value="F:hydrolase activity"/>
    <property type="evidence" value="ECO:0007669"/>
    <property type="project" value="UniProtKB-KW"/>
</dbReference>
<dbReference type="SUPFAM" id="SSF55811">
    <property type="entry name" value="Nudix"/>
    <property type="match status" value="1"/>
</dbReference>
<dbReference type="PROSITE" id="PS51462">
    <property type="entry name" value="NUDIX"/>
    <property type="match status" value="1"/>
</dbReference>
<dbReference type="Pfam" id="PF00293">
    <property type="entry name" value="NUDIX"/>
    <property type="match status" value="1"/>
</dbReference>